<name>A0ABN8JTR8_9HYPH</name>
<organism evidence="3 4">
    <name type="scientific">Mesorhizobium escarrei</name>
    <dbReference type="NCBI Taxonomy" id="666018"/>
    <lineage>
        <taxon>Bacteria</taxon>
        <taxon>Pseudomonadati</taxon>
        <taxon>Pseudomonadota</taxon>
        <taxon>Alphaproteobacteria</taxon>
        <taxon>Hyphomicrobiales</taxon>
        <taxon>Phyllobacteriaceae</taxon>
        <taxon>Mesorhizobium</taxon>
    </lineage>
</organism>
<dbReference type="PANTHER" id="PTHR33570:SF10">
    <property type="entry name" value="GAMMA-CARBOXYMUCONOLACTONE DECARBOXYLASE"/>
    <property type="match status" value="1"/>
</dbReference>
<keyword evidence="1" id="KW-0812">Transmembrane</keyword>
<dbReference type="SUPFAM" id="SSF69118">
    <property type="entry name" value="AhpD-like"/>
    <property type="match status" value="1"/>
</dbReference>
<keyword evidence="1" id="KW-1133">Transmembrane helix</keyword>
<feature type="domain" description="Carboxymuconolactone decarboxylase-like" evidence="2">
    <location>
        <begin position="41"/>
        <end position="124"/>
    </location>
</feature>
<dbReference type="Gene3D" id="1.20.1290.10">
    <property type="entry name" value="AhpD-like"/>
    <property type="match status" value="1"/>
</dbReference>
<gene>
    <name evidence="3" type="ORF">MES5069_250087</name>
</gene>
<dbReference type="InterPro" id="IPR029032">
    <property type="entry name" value="AhpD-like"/>
</dbReference>
<evidence type="ECO:0000259" key="2">
    <source>
        <dbReference type="Pfam" id="PF02627"/>
    </source>
</evidence>
<dbReference type="RefSeq" id="WP_254018240.1">
    <property type="nucleotide sequence ID" value="NZ_CAKXZT010000119.1"/>
</dbReference>
<protein>
    <submittedName>
        <fullName evidence="3">4-carboxymuconolactone decarboxylase</fullName>
        <ecNumber evidence="3">4.1.1.44</ecNumber>
    </submittedName>
</protein>
<dbReference type="Proteomes" id="UP001153050">
    <property type="component" value="Unassembled WGS sequence"/>
</dbReference>
<proteinExistence type="predicted"/>
<accession>A0ABN8JTR8</accession>
<dbReference type="InterPro" id="IPR003779">
    <property type="entry name" value="CMD-like"/>
</dbReference>
<keyword evidence="1" id="KW-0472">Membrane</keyword>
<feature type="transmembrane region" description="Helical" evidence="1">
    <location>
        <begin position="104"/>
        <end position="124"/>
    </location>
</feature>
<evidence type="ECO:0000313" key="3">
    <source>
        <dbReference type="EMBL" id="CAH2400321.1"/>
    </source>
</evidence>
<dbReference type="GO" id="GO:0047575">
    <property type="term" value="F:4-carboxymuconolactone decarboxylase activity"/>
    <property type="evidence" value="ECO:0007669"/>
    <property type="project" value="UniProtKB-EC"/>
</dbReference>
<dbReference type="InterPro" id="IPR052512">
    <property type="entry name" value="4CMD/NDH-1_regulator"/>
</dbReference>
<keyword evidence="4" id="KW-1185">Reference proteome</keyword>
<dbReference type="EC" id="4.1.1.44" evidence="3"/>
<dbReference type="EMBL" id="CAKXZT010000119">
    <property type="protein sequence ID" value="CAH2400321.1"/>
    <property type="molecule type" value="Genomic_DNA"/>
</dbReference>
<evidence type="ECO:0000313" key="4">
    <source>
        <dbReference type="Proteomes" id="UP001153050"/>
    </source>
</evidence>
<dbReference type="PANTHER" id="PTHR33570">
    <property type="entry name" value="4-CARBOXYMUCONOLACTONE DECARBOXYLASE FAMILY PROTEIN"/>
    <property type="match status" value="1"/>
</dbReference>
<keyword evidence="3" id="KW-0456">Lyase</keyword>
<comment type="caution">
    <text evidence="3">The sequence shown here is derived from an EMBL/GenBank/DDBJ whole genome shotgun (WGS) entry which is preliminary data.</text>
</comment>
<dbReference type="Pfam" id="PF02627">
    <property type="entry name" value="CMD"/>
    <property type="match status" value="1"/>
</dbReference>
<evidence type="ECO:0000256" key="1">
    <source>
        <dbReference type="SAM" id="Phobius"/>
    </source>
</evidence>
<reference evidence="3 4" key="1">
    <citation type="submission" date="2022-03" db="EMBL/GenBank/DDBJ databases">
        <authorList>
            <person name="Brunel B."/>
        </authorList>
    </citation>
    <scope>NUCLEOTIDE SEQUENCE [LARGE SCALE GENOMIC DNA]</scope>
    <source>
        <strain evidence="3">STM5069sample</strain>
    </source>
</reference>
<sequence>MTTQRSQQPEEKRYARGLRILHRIGGEDYDGPIKRLAQTSPDLSRFTVEYPYGDILSRPGLDLPLRQLCTVAMLITDGSAQPQLKFHITGFINAGGEPRVLVELLFLAVAILGFPAAINSVGLVRKVFQEQEIAFEPLPPATDDGSERERQGKTALTQLIAGDLGQLSQKLRRDLARTGAALGCVCLRRSAVAR</sequence>